<dbReference type="InterPro" id="IPR037523">
    <property type="entry name" value="VOC_core"/>
</dbReference>
<dbReference type="Gene3D" id="3.10.180.10">
    <property type="entry name" value="2,3-Dihydroxybiphenyl 1,2-Dioxygenase, domain 1"/>
    <property type="match status" value="1"/>
</dbReference>
<dbReference type="PANTHER" id="PTHR36503">
    <property type="entry name" value="BLR2520 PROTEIN"/>
    <property type="match status" value="1"/>
</dbReference>
<dbReference type="SUPFAM" id="SSF54593">
    <property type="entry name" value="Glyoxalase/Bleomycin resistance protein/Dihydroxybiphenyl dioxygenase"/>
    <property type="match status" value="1"/>
</dbReference>
<organism evidence="2 3">
    <name type="scientific">Rhodococcus jostii (strain RHA1)</name>
    <dbReference type="NCBI Taxonomy" id="101510"/>
    <lineage>
        <taxon>Bacteria</taxon>
        <taxon>Bacillati</taxon>
        <taxon>Actinomycetota</taxon>
        <taxon>Actinomycetes</taxon>
        <taxon>Mycobacteriales</taxon>
        <taxon>Nocardiaceae</taxon>
        <taxon>Rhodococcus</taxon>
    </lineage>
</organism>
<reference evidence="3" key="1">
    <citation type="journal article" date="2006" name="Proc. Natl. Acad. Sci. U.S.A.">
        <title>The complete genome of Rhodococcus sp. RHA1 provides insights into a catabolic powerhouse.</title>
        <authorList>
            <person name="McLeod M.P."/>
            <person name="Warren R.L."/>
            <person name="Hsiao W.W.L."/>
            <person name="Araki N."/>
            <person name="Myhre M."/>
            <person name="Fernandes C."/>
            <person name="Miyazawa D."/>
            <person name="Wong W."/>
            <person name="Lillquist A.L."/>
            <person name="Wang D."/>
            <person name="Dosanjh M."/>
            <person name="Hara H."/>
            <person name="Petrescu A."/>
            <person name="Morin R.D."/>
            <person name="Yang G."/>
            <person name="Stott J.M."/>
            <person name="Schein J.E."/>
            <person name="Shin H."/>
            <person name="Smailus D."/>
            <person name="Siddiqui A.S."/>
            <person name="Marra M.A."/>
            <person name="Jones S.J.M."/>
            <person name="Holt R."/>
            <person name="Brinkman F.S.L."/>
            <person name="Miyauchi K."/>
            <person name="Fukuda M."/>
            <person name="Davies J.E."/>
            <person name="Mohn W.W."/>
            <person name="Eltis L.D."/>
        </authorList>
    </citation>
    <scope>NUCLEOTIDE SEQUENCE [LARGE SCALE GENOMIC DNA]</scope>
    <source>
        <strain evidence="3">RHA1</strain>
    </source>
</reference>
<dbReference type="CDD" id="cd09012">
    <property type="entry name" value="VOC_like"/>
    <property type="match status" value="1"/>
</dbReference>
<dbReference type="Pfam" id="PF00903">
    <property type="entry name" value="Glyoxalase"/>
    <property type="match status" value="1"/>
</dbReference>
<evidence type="ECO:0000313" key="2">
    <source>
        <dbReference type="EMBL" id="ABG97367.1"/>
    </source>
</evidence>
<dbReference type="KEGG" id="rha:RHA1_ro05587"/>
<protein>
    <recommendedName>
        <fullName evidence="1">VOC domain-containing protein</fullName>
    </recommendedName>
</protein>
<sequence length="154" mass="16958">MARHLKSAPPHRRKENSMSTMIFVNLPVKDLGKSTAFYEALGYKKNPQFSDENASSIVVSEHIHVMLLTEKFFSTFTKKAVADATTTTESIICISADSREAVDALADKALASGGSFSNDPMDQGFMYGRSFQDPDGHLWEIMWMDAAAAQGQES</sequence>
<dbReference type="InterPro" id="IPR029068">
    <property type="entry name" value="Glyas_Bleomycin-R_OHBP_Dase"/>
</dbReference>
<gene>
    <name evidence="2" type="ordered locus">RHA1_ro05587</name>
</gene>
<dbReference type="PROSITE" id="PS51819">
    <property type="entry name" value="VOC"/>
    <property type="match status" value="1"/>
</dbReference>
<proteinExistence type="predicted"/>
<dbReference type="InterPro" id="IPR004360">
    <property type="entry name" value="Glyas_Fos-R_dOase_dom"/>
</dbReference>
<feature type="domain" description="VOC" evidence="1">
    <location>
        <begin position="20"/>
        <end position="144"/>
    </location>
</feature>
<dbReference type="PANTHER" id="PTHR36503:SF2">
    <property type="entry name" value="BLR2408 PROTEIN"/>
    <property type="match status" value="1"/>
</dbReference>
<evidence type="ECO:0000259" key="1">
    <source>
        <dbReference type="PROSITE" id="PS51819"/>
    </source>
</evidence>
<dbReference type="EMBL" id="CP000431">
    <property type="protein sequence ID" value="ABG97367.1"/>
    <property type="molecule type" value="Genomic_DNA"/>
</dbReference>
<name>Q0S519_RHOJR</name>
<dbReference type="HOGENOM" id="CLU_046006_21_0_11"/>
<evidence type="ECO:0000313" key="3">
    <source>
        <dbReference type="Proteomes" id="UP000008710"/>
    </source>
</evidence>
<dbReference type="AlphaFoldDB" id="Q0S519"/>
<accession>Q0S519</accession>
<dbReference type="Proteomes" id="UP000008710">
    <property type="component" value="Chromosome"/>
</dbReference>
<dbReference type="eggNOG" id="COG3607">
    <property type="taxonomic scope" value="Bacteria"/>
</dbReference>